<accession>A0AAX6M9X6</accession>
<comment type="caution">
    <text evidence="1">The sequence shown here is derived from an EMBL/GenBank/DDBJ whole genome shotgun (WGS) entry which is preliminary data.</text>
</comment>
<protein>
    <submittedName>
        <fullName evidence="1">Uncharacterized protein</fullName>
    </submittedName>
</protein>
<dbReference type="EMBL" id="JBANMG010000009">
    <property type="protein sequence ID" value="KAK6949455.1"/>
    <property type="molecule type" value="Genomic_DNA"/>
</dbReference>
<evidence type="ECO:0000313" key="2">
    <source>
        <dbReference type="Proteomes" id="UP001369815"/>
    </source>
</evidence>
<evidence type="ECO:0000313" key="1">
    <source>
        <dbReference type="EMBL" id="KAK6949455.1"/>
    </source>
</evidence>
<keyword evidence="2" id="KW-1185">Reference proteome</keyword>
<sequence length="804" mass="91695">MDYIQDIRRAGNLPYPNLLQDYATGNQERFFLEPEEPQKAGAGNQHQTVEEGALEKAIQFRYGSFGSISHVYRKSRPGEGFHYLIYFRRDRGDIDHGLARSNEDVYECAKMNILRHPLSNDPNNPVYTTLEPITLPLVKNLLRLNNYPSIPDAVMSGPMLPRYNLTSREAQDGSRPGRFSKPKHAQPSALTKVFEIPELCMGIMREVGHRWGDLSNLGRTCQTIMSAINNVSTRVDITNGNFLNLEFSDSEVNAANAKATPEDLLLGKFMKPPSPQFLVVSNVRHPYQAPMGGEDRPDEFGFPARPKGESFKVAAERRVIDTYRLLRTIDSRGHQIKILHLHAVPNIDVPLLKKCLERLPNLETLGVYNCELLHFGQTIPLLEAVIAHNNKSGNKFVRPDFSPFYYPGLPVGVKGRTGEYGVIPSDQGLIDTRRAIVAVLRKVVHLALTNGIDWFTPGTAMRQYLERIPFALGSLRYILEACYNIHYHEQGFYYPFLQDIIKRNIPFDNNAPRHEEMCRTVYNDLILAVEGRPMEREKLLALTTSGKYFALIHCAVCSTSLPAYFFTQESADRQADQVECCGCQLTTQLDCQVDNFFQEKKGIMHILFKDERITDISSFLNAKRTATPEELNNPKFDFWLVSVKTKAEVEAAKPEGGADVFILDSRPGPAHDEEAKQVWIWKERVGKAMRYAKHTIDEGAKMLGQNIADCERELQYLDDLYFNGNLRYAADRRKNRDKVDVVLRYMEQEKARCGLAQMRGRHGIRLAANWDEEIKKYREMVRIKAGLIQNDGPRHMWETRAGMF</sequence>
<organism evidence="1 2">
    <name type="scientific">Daldinia eschscholtzii</name>
    <dbReference type="NCBI Taxonomy" id="292717"/>
    <lineage>
        <taxon>Eukaryota</taxon>
        <taxon>Fungi</taxon>
        <taxon>Dikarya</taxon>
        <taxon>Ascomycota</taxon>
        <taxon>Pezizomycotina</taxon>
        <taxon>Sordariomycetes</taxon>
        <taxon>Xylariomycetidae</taxon>
        <taxon>Xylariales</taxon>
        <taxon>Hypoxylaceae</taxon>
        <taxon>Daldinia</taxon>
    </lineage>
</organism>
<dbReference type="AlphaFoldDB" id="A0AAX6M9X6"/>
<dbReference type="Proteomes" id="UP001369815">
    <property type="component" value="Unassembled WGS sequence"/>
</dbReference>
<name>A0AAX6M9X6_9PEZI</name>
<reference evidence="1 2" key="1">
    <citation type="journal article" date="2024" name="Front Chem Biol">
        <title>Unveiling the potential of Daldinia eschscholtzii MFLUCC 19-0629 through bioactivity and bioinformatics studies for enhanced sustainable agriculture production.</title>
        <authorList>
            <person name="Brooks S."/>
            <person name="Weaver J.A."/>
            <person name="Klomchit A."/>
            <person name="Alharthi S.A."/>
            <person name="Onlamun T."/>
            <person name="Nurani R."/>
            <person name="Vong T.K."/>
            <person name="Alberti F."/>
            <person name="Greco C."/>
        </authorList>
    </citation>
    <scope>NUCLEOTIDE SEQUENCE [LARGE SCALE GENOMIC DNA]</scope>
    <source>
        <strain evidence="1">MFLUCC 19-0629</strain>
    </source>
</reference>
<proteinExistence type="predicted"/>
<gene>
    <name evidence="1" type="ORF">Daesc_009535</name>
</gene>